<keyword evidence="2" id="KW-1185">Reference proteome</keyword>
<dbReference type="EMBL" id="AP023355">
    <property type="protein sequence ID" value="BCJ38879.1"/>
    <property type="molecule type" value="Genomic_DNA"/>
</dbReference>
<accession>A0A7R7DVY5</accession>
<sequence length="128" mass="14822">MASIRAMPRVRFFFDAGSGGVLWPESDQDQQRYGCPVDLVRLPVGQPLRDQLASLVEQYDGSLNWDYPPDPGPWREHECERFNQAVRHALRQLGEELGPGWEIVDEFQDLHEDPGLDRYGADPRRFQR</sequence>
<proteinExistence type="predicted"/>
<evidence type="ECO:0000313" key="1">
    <source>
        <dbReference type="EMBL" id="BCJ38879.1"/>
    </source>
</evidence>
<evidence type="ECO:0000313" key="2">
    <source>
        <dbReference type="Proteomes" id="UP000611640"/>
    </source>
</evidence>
<dbReference type="KEGG" id="atl:Athai_63820"/>
<dbReference type="Proteomes" id="UP000611640">
    <property type="component" value="Chromosome"/>
</dbReference>
<dbReference type="AlphaFoldDB" id="A0A7R7DVY5"/>
<dbReference type="RefSeq" id="WP_203964842.1">
    <property type="nucleotide sequence ID" value="NZ_AP023355.1"/>
</dbReference>
<organism evidence="1 2">
    <name type="scientific">Actinocatenispora thailandica</name>
    <dbReference type="NCBI Taxonomy" id="227318"/>
    <lineage>
        <taxon>Bacteria</taxon>
        <taxon>Bacillati</taxon>
        <taxon>Actinomycetota</taxon>
        <taxon>Actinomycetes</taxon>
        <taxon>Micromonosporales</taxon>
        <taxon>Micromonosporaceae</taxon>
        <taxon>Actinocatenispora</taxon>
    </lineage>
</organism>
<gene>
    <name evidence="1" type="ORF">Athai_63820</name>
</gene>
<protein>
    <submittedName>
        <fullName evidence="1">Uncharacterized protein</fullName>
    </submittedName>
</protein>
<reference evidence="1 2" key="1">
    <citation type="submission" date="2020-08" db="EMBL/GenBank/DDBJ databases">
        <title>Whole genome shotgun sequence of Actinocatenispora thailandica NBRC 105041.</title>
        <authorList>
            <person name="Komaki H."/>
            <person name="Tamura T."/>
        </authorList>
    </citation>
    <scope>NUCLEOTIDE SEQUENCE [LARGE SCALE GENOMIC DNA]</scope>
    <source>
        <strain evidence="1 2">NBRC 105041</strain>
    </source>
</reference>
<name>A0A7R7DVY5_9ACTN</name>